<protein>
    <recommendedName>
        <fullName evidence="8">Major facilitator superfamily (MFS) profile domain-containing protein</fullName>
    </recommendedName>
</protein>
<evidence type="ECO:0000256" key="5">
    <source>
        <dbReference type="ARBA" id="ARBA00023136"/>
    </source>
</evidence>
<feature type="transmembrane region" description="Helical" evidence="7">
    <location>
        <begin position="298"/>
        <end position="320"/>
    </location>
</feature>
<keyword evidence="2" id="KW-0813">Transport</keyword>
<feature type="transmembrane region" description="Helical" evidence="7">
    <location>
        <begin position="101"/>
        <end position="120"/>
    </location>
</feature>
<dbReference type="InterPro" id="IPR020846">
    <property type="entry name" value="MFS_dom"/>
</dbReference>
<evidence type="ECO:0000256" key="7">
    <source>
        <dbReference type="SAM" id="Phobius"/>
    </source>
</evidence>
<evidence type="ECO:0000313" key="9">
    <source>
        <dbReference type="EMBL" id="KAK7318600.1"/>
    </source>
</evidence>
<dbReference type="InterPro" id="IPR044770">
    <property type="entry name" value="MFS_spinster-like"/>
</dbReference>
<evidence type="ECO:0000256" key="3">
    <source>
        <dbReference type="ARBA" id="ARBA00022692"/>
    </source>
</evidence>
<dbReference type="InterPro" id="IPR011701">
    <property type="entry name" value="MFS"/>
</dbReference>
<dbReference type="Pfam" id="PF07690">
    <property type="entry name" value="MFS_1"/>
    <property type="match status" value="1"/>
</dbReference>
<feature type="transmembrane region" description="Helical" evidence="7">
    <location>
        <begin position="222"/>
        <end position="244"/>
    </location>
</feature>
<dbReference type="PANTHER" id="PTHR23505:SF52">
    <property type="entry name" value="MAJOR FACILITATOR SUPERFAMILY PROTEIN"/>
    <property type="match status" value="1"/>
</dbReference>
<feature type="transmembrane region" description="Helical" evidence="7">
    <location>
        <begin position="365"/>
        <end position="387"/>
    </location>
</feature>
<gene>
    <name evidence="9" type="ORF">RJT34_03303</name>
</gene>
<sequence length="512" mass="55347">MKTETVTLVLVNVASIMQRADESLLPGVYKEVGADLNADPTALGSLTLFRSLVQSLCYPLAAYLATRHNRAHVIALGAFLWAAATFLVAISSTFLQVAISRGLNGIGLAIVIPAIQSLVADSTVDSNRGMAFGWLQLTGNFGSIIGGLCSVLIASTSFAGIPGWRIAFHLVALISVIVGILVRLFANDPHFSKNDENATHKLASNSKSFLTEMKDLMKEAKAVIGIPTFQIIVAQGVFGSFPWSGLSFTTLWLELIGFSHVTTAILWTLFIVSASFGSLFGGWMGDFLSLRFPNSGRIILSQISAGSVLPLAAILLLGLPDDPSTAFIHGLVFVIMGFTSAWNAPATNNPIFAEIVPERSRTAIYALDCSFESILASFAPPIVGILAQRVYGYRPVPTGSSGSVEIETDRENAASLARALYTAILIPMSICVAVYSFLYCTYPRDRERARMIALVESEMQQLELDDDTKEEYCEIHDLESNGKGIISKVEIEYPREESIDLDDNDEKVLLSG</sequence>
<dbReference type="GO" id="GO:0016020">
    <property type="term" value="C:membrane"/>
    <property type="evidence" value="ECO:0007669"/>
    <property type="project" value="UniProtKB-SubCell"/>
</dbReference>
<reference evidence="9 10" key="1">
    <citation type="submission" date="2024-01" db="EMBL/GenBank/DDBJ databases">
        <title>The genomes of 5 underutilized Papilionoideae crops provide insights into root nodulation and disease resistance.</title>
        <authorList>
            <person name="Yuan L."/>
        </authorList>
    </citation>
    <scope>NUCLEOTIDE SEQUENCE [LARGE SCALE GENOMIC DNA]</scope>
    <source>
        <strain evidence="9">LY-2023</strain>
        <tissue evidence="9">Leaf</tissue>
    </source>
</reference>
<comment type="subcellular location">
    <subcellularLocation>
        <location evidence="1">Membrane</location>
        <topology evidence="1">Multi-pass membrane protein</topology>
    </subcellularLocation>
</comment>
<dbReference type="GO" id="GO:0022857">
    <property type="term" value="F:transmembrane transporter activity"/>
    <property type="evidence" value="ECO:0007669"/>
    <property type="project" value="InterPro"/>
</dbReference>
<evidence type="ECO:0000259" key="8">
    <source>
        <dbReference type="PROSITE" id="PS50850"/>
    </source>
</evidence>
<accession>A0AAN9KJ73</accession>
<feature type="transmembrane region" description="Helical" evidence="7">
    <location>
        <begin position="132"/>
        <end position="154"/>
    </location>
</feature>
<feature type="domain" description="Major facilitator superfamily (MFS) profile" evidence="8">
    <location>
        <begin position="7"/>
        <end position="446"/>
    </location>
</feature>
<dbReference type="SUPFAM" id="SSF103473">
    <property type="entry name" value="MFS general substrate transporter"/>
    <property type="match status" value="1"/>
</dbReference>
<keyword evidence="3 7" id="KW-0812">Transmembrane</keyword>
<evidence type="ECO:0000256" key="2">
    <source>
        <dbReference type="ARBA" id="ARBA00022448"/>
    </source>
</evidence>
<keyword evidence="10" id="KW-1185">Reference proteome</keyword>
<dbReference type="Gene3D" id="1.20.1250.20">
    <property type="entry name" value="MFS general substrate transporter like domains"/>
    <property type="match status" value="1"/>
</dbReference>
<dbReference type="AlphaFoldDB" id="A0AAN9KJ73"/>
<dbReference type="EMBL" id="JAYKXN010000001">
    <property type="protein sequence ID" value="KAK7318600.1"/>
    <property type="molecule type" value="Genomic_DNA"/>
</dbReference>
<keyword evidence="4 7" id="KW-1133">Transmembrane helix</keyword>
<dbReference type="FunFam" id="1.20.1250.20:FF:000520">
    <property type="entry name" value="Major facilitator superfamily protein"/>
    <property type="match status" value="1"/>
</dbReference>
<comment type="similarity">
    <text evidence="6">Belongs to the major facilitator superfamily. Spinster (TC 2.A.1.49) family.</text>
</comment>
<evidence type="ECO:0000313" key="10">
    <source>
        <dbReference type="Proteomes" id="UP001359559"/>
    </source>
</evidence>
<dbReference type="CDD" id="cd17328">
    <property type="entry name" value="MFS_spinster_like"/>
    <property type="match status" value="1"/>
</dbReference>
<feature type="transmembrane region" description="Helical" evidence="7">
    <location>
        <begin position="73"/>
        <end position="95"/>
    </location>
</feature>
<proteinExistence type="inferred from homology"/>
<feature type="transmembrane region" description="Helical" evidence="7">
    <location>
        <begin position="166"/>
        <end position="186"/>
    </location>
</feature>
<name>A0AAN9KJ73_CLITE</name>
<dbReference type="PANTHER" id="PTHR23505">
    <property type="entry name" value="SPINSTER"/>
    <property type="match status" value="1"/>
</dbReference>
<evidence type="ECO:0000256" key="6">
    <source>
        <dbReference type="ARBA" id="ARBA00024338"/>
    </source>
</evidence>
<feature type="transmembrane region" description="Helical" evidence="7">
    <location>
        <begin position="264"/>
        <end position="286"/>
    </location>
</feature>
<keyword evidence="5 7" id="KW-0472">Membrane</keyword>
<dbReference type="PROSITE" id="PS50850">
    <property type="entry name" value="MFS"/>
    <property type="match status" value="1"/>
</dbReference>
<feature type="transmembrane region" description="Helical" evidence="7">
    <location>
        <begin position="326"/>
        <end position="344"/>
    </location>
</feature>
<dbReference type="Proteomes" id="UP001359559">
    <property type="component" value="Unassembled WGS sequence"/>
</dbReference>
<feature type="transmembrane region" description="Helical" evidence="7">
    <location>
        <begin position="419"/>
        <end position="442"/>
    </location>
</feature>
<comment type="caution">
    <text evidence="9">The sequence shown here is derived from an EMBL/GenBank/DDBJ whole genome shotgun (WGS) entry which is preliminary data.</text>
</comment>
<organism evidence="9 10">
    <name type="scientific">Clitoria ternatea</name>
    <name type="common">Butterfly pea</name>
    <dbReference type="NCBI Taxonomy" id="43366"/>
    <lineage>
        <taxon>Eukaryota</taxon>
        <taxon>Viridiplantae</taxon>
        <taxon>Streptophyta</taxon>
        <taxon>Embryophyta</taxon>
        <taxon>Tracheophyta</taxon>
        <taxon>Spermatophyta</taxon>
        <taxon>Magnoliopsida</taxon>
        <taxon>eudicotyledons</taxon>
        <taxon>Gunneridae</taxon>
        <taxon>Pentapetalae</taxon>
        <taxon>rosids</taxon>
        <taxon>fabids</taxon>
        <taxon>Fabales</taxon>
        <taxon>Fabaceae</taxon>
        <taxon>Papilionoideae</taxon>
        <taxon>50 kb inversion clade</taxon>
        <taxon>NPAAA clade</taxon>
        <taxon>indigoferoid/millettioid clade</taxon>
        <taxon>Phaseoleae</taxon>
        <taxon>Clitoria</taxon>
    </lineage>
</organism>
<evidence type="ECO:0000256" key="4">
    <source>
        <dbReference type="ARBA" id="ARBA00022989"/>
    </source>
</evidence>
<evidence type="ECO:0000256" key="1">
    <source>
        <dbReference type="ARBA" id="ARBA00004141"/>
    </source>
</evidence>
<dbReference type="InterPro" id="IPR036259">
    <property type="entry name" value="MFS_trans_sf"/>
</dbReference>